<accession>A0A2N6CRT5</accession>
<evidence type="ECO:0000256" key="12">
    <source>
        <dbReference type="SAM" id="MobiDB-lite"/>
    </source>
</evidence>
<dbReference type="InterPro" id="IPR002901">
    <property type="entry name" value="MGlyc_endo_b_GlcNAc-like_dom"/>
</dbReference>
<dbReference type="PANTHER" id="PTHR33308">
    <property type="entry name" value="PEPTIDOGLYCAN HYDROLASE FLGJ"/>
    <property type="match status" value="1"/>
</dbReference>
<evidence type="ECO:0000256" key="9">
    <source>
        <dbReference type="ARBA" id="ARBA00023295"/>
    </source>
</evidence>
<dbReference type="GO" id="GO:0071973">
    <property type="term" value="P:bacterial-type flagellum-dependent cell motility"/>
    <property type="evidence" value="ECO:0007669"/>
    <property type="project" value="TreeGrafter"/>
</dbReference>
<dbReference type="GO" id="GO:0071555">
    <property type="term" value="P:cell wall organization"/>
    <property type="evidence" value="ECO:0007669"/>
    <property type="project" value="UniProtKB-KW"/>
</dbReference>
<dbReference type="Pfam" id="PF01832">
    <property type="entry name" value="Glucosaminidase"/>
    <property type="match status" value="1"/>
</dbReference>
<keyword evidence="7" id="KW-1005">Bacterial flagellum biogenesis</keyword>
<keyword evidence="6" id="KW-0574">Periplasm</keyword>
<keyword evidence="14" id="KW-0282">Flagellum</keyword>
<keyword evidence="14" id="KW-0969">Cilium</keyword>
<dbReference type="GO" id="GO:0044780">
    <property type="term" value="P:bacterial-type flagellum assembly"/>
    <property type="evidence" value="ECO:0007669"/>
    <property type="project" value="InterPro"/>
</dbReference>
<evidence type="ECO:0000256" key="10">
    <source>
        <dbReference type="ARBA" id="ARBA00023316"/>
    </source>
</evidence>
<evidence type="ECO:0000256" key="6">
    <source>
        <dbReference type="ARBA" id="ARBA00022764"/>
    </source>
</evidence>
<dbReference type="PRINTS" id="PR01002">
    <property type="entry name" value="FLGFLGJ"/>
</dbReference>
<dbReference type="EMBL" id="PKUN01000030">
    <property type="protein sequence ID" value="PLX59788.1"/>
    <property type="molecule type" value="Genomic_DNA"/>
</dbReference>
<dbReference type="GO" id="GO:0004040">
    <property type="term" value="F:amidase activity"/>
    <property type="evidence" value="ECO:0007669"/>
    <property type="project" value="InterPro"/>
</dbReference>
<feature type="region of interest" description="Disordered" evidence="12">
    <location>
        <begin position="145"/>
        <end position="164"/>
    </location>
</feature>
<comment type="similarity">
    <text evidence="3">In the N-terminal section; belongs to the FlgJ family.</text>
</comment>
<dbReference type="SMART" id="SM00047">
    <property type="entry name" value="LYZ2"/>
    <property type="match status" value="1"/>
</dbReference>
<comment type="function">
    <text evidence="1">Flagellum-specific muramidase which hydrolyzes the peptidoglycan layer to assemble the rod structure in the periplasmic space.</text>
</comment>
<dbReference type="NCBIfam" id="TIGR02541">
    <property type="entry name" value="flagell_FlgJ"/>
    <property type="match status" value="1"/>
</dbReference>
<dbReference type="STRING" id="1111735.GCA_000428045_03084"/>
<name>A0A2N6CRT5_9GAMM</name>
<dbReference type="Gene3D" id="2.10.70.40">
    <property type="entry name" value="peptidoglycan hydrolase"/>
    <property type="match status" value="1"/>
</dbReference>
<keyword evidence="8 14" id="KW-0378">Hydrolase</keyword>
<evidence type="ECO:0000256" key="8">
    <source>
        <dbReference type="ARBA" id="ARBA00022801"/>
    </source>
</evidence>
<evidence type="ECO:0000259" key="13">
    <source>
        <dbReference type="SMART" id="SM00047"/>
    </source>
</evidence>
<dbReference type="GO" id="GO:0042597">
    <property type="term" value="C:periplasmic space"/>
    <property type="evidence" value="ECO:0007669"/>
    <property type="project" value="UniProtKB-SubCell"/>
</dbReference>
<keyword evidence="9" id="KW-0326">Glycosidase</keyword>
<keyword evidence="10" id="KW-0961">Cell wall biogenesis/degradation</keyword>
<dbReference type="GO" id="GO:0016798">
    <property type="term" value="F:hydrolase activity, acting on glycosyl bonds"/>
    <property type="evidence" value="ECO:0007669"/>
    <property type="project" value="UniProtKB-KW"/>
</dbReference>
<dbReference type="InterPro" id="IPR013377">
    <property type="entry name" value="FlgJ"/>
</dbReference>
<dbReference type="Pfam" id="PF10135">
    <property type="entry name" value="Rod-binding"/>
    <property type="match status" value="1"/>
</dbReference>
<dbReference type="AlphaFoldDB" id="A0A2N6CRT5"/>
<evidence type="ECO:0000256" key="11">
    <source>
        <dbReference type="ARBA" id="ARBA00030835"/>
    </source>
</evidence>
<evidence type="ECO:0000256" key="5">
    <source>
        <dbReference type="ARBA" id="ARBA00013433"/>
    </source>
</evidence>
<proteinExistence type="inferred from homology"/>
<gene>
    <name evidence="14" type="ORF">C0630_17880</name>
</gene>
<dbReference type="InterPro" id="IPR019301">
    <property type="entry name" value="Flagellar_prot_FlgJ_N"/>
</dbReference>
<comment type="similarity">
    <text evidence="4">In the C-terminal section; belongs to the glycosyl hydrolase 73 family.</text>
</comment>
<organism evidence="14 15">
    <name type="scientific">Sedimenticola selenatireducens</name>
    <dbReference type="NCBI Taxonomy" id="191960"/>
    <lineage>
        <taxon>Bacteria</taxon>
        <taxon>Pseudomonadati</taxon>
        <taxon>Pseudomonadota</taxon>
        <taxon>Gammaproteobacteria</taxon>
        <taxon>Chromatiales</taxon>
        <taxon>Sedimenticolaceae</taxon>
        <taxon>Sedimenticola</taxon>
    </lineage>
</organism>
<evidence type="ECO:0000313" key="14">
    <source>
        <dbReference type="EMBL" id="PLX59788.1"/>
    </source>
</evidence>
<evidence type="ECO:0000313" key="15">
    <source>
        <dbReference type="Proteomes" id="UP000235015"/>
    </source>
</evidence>
<dbReference type="Gene3D" id="1.10.530.10">
    <property type="match status" value="1"/>
</dbReference>
<feature type="domain" description="Mannosyl-glycoprotein endo-beta-N-acetylglucosamidase-like" evidence="13">
    <location>
        <begin position="174"/>
        <end position="333"/>
    </location>
</feature>
<dbReference type="Proteomes" id="UP000235015">
    <property type="component" value="Unassembled WGS sequence"/>
</dbReference>
<protein>
    <recommendedName>
        <fullName evidence="5">Peptidoglycan hydrolase FlgJ</fullName>
    </recommendedName>
    <alternativeName>
        <fullName evidence="11">Muramidase FlgJ</fullName>
    </alternativeName>
</protein>
<dbReference type="RefSeq" id="WP_273440837.1">
    <property type="nucleotide sequence ID" value="NZ_PKUN01000030.1"/>
</dbReference>
<dbReference type="InterPro" id="IPR051056">
    <property type="entry name" value="Glycosyl_Hydrolase_73"/>
</dbReference>
<evidence type="ECO:0000256" key="3">
    <source>
        <dbReference type="ARBA" id="ARBA00006880"/>
    </source>
</evidence>
<sequence length="344" mass="37455">MDLASASIYTNMEGLTALKARASEDAKGSLDQVARQFESLFVQQMLKSMRQAGLGEGLMDSEQSLFYRDMYDQQLSIHLAESGGMGLADVIKRQLGGADEAGADTVPTAKTIEDYRRLAMAVNMYGAPESGNAERAGRVRLDGVTVSGGVEGTPRTDAGRNKPAVSAEIAVGQPDPKNWSAEEFVENLWPWATEAAGLIGLKPQALLAQAALETGWGKKLIRAADGAPANNLFGIKADRRWEGDRVSVNTLEYEAGTAVKKRASFRSYDSLRDSFHDYVDFLQSNPRYGEALGATKDSQAYFTELQRAGYATDPNYASKINAVLNGPEMTRAVERLKLEHEWSL</sequence>
<comment type="caution">
    <text evidence="14">The sequence shown here is derived from an EMBL/GenBank/DDBJ whole genome shotgun (WGS) entry which is preliminary data.</text>
</comment>
<evidence type="ECO:0000256" key="7">
    <source>
        <dbReference type="ARBA" id="ARBA00022795"/>
    </source>
</evidence>
<comment type="subcellular location">
    <subcellularLocation>
        <location evidence="2">Periplasm</location>
    </subcellularLocation>
</comment>
<evidence type="ECO:0000256" key="4">
    <source>
        <dbReference type="ARBA" id="ARBA00007974"/>
    </source>
</evidence>
<dbReference type="PANTHER" id="PTHR33308:SF9">
    <property type="entry name" value="PEPTIDOGLYCAN HYDROLASE FLGJ"/>
    <property type="match status" value="1"/>
</dbReference>
<keyword evidence="14" id="KW-0966">Cell projection</keyword>
<reference evidence="14 15" key="1">
    <citation type="submission" date="2017-11" db="EMBL/GenBank/DDBJ databases">
        <title>Genome-resolved metagenomics identifies genetic mobility, metabolic interactions, and unexpected diversity in perchlorate-reducing communities.</title>
        <authorList>
            <person name="Barnum T.P."/>
            <person name="Figueroa I.A."/>
            <person name="Carlstrom C.I."/>
            <person name="Lucas L.N."/>
            <person name="Engelbrektson A.L."/>
            <person name="Coates J.D."/>
        </authorList>
    </citation>
    <scope>NUCLEOTIDE SEQUENCE [LARGE SCALE GENOMIC DNA]</scope>
    <source>
        <strain evidence="14">BM301</strain>
    </source>
</reference>
<evidence type="ECO:0000256" key="1">
    <source>
        <dbReference type="ARBA" id="ARBA00002954"/>
    </source>
</evidence>
<dbReference type="FunFam" id="2.10.70.40:FF:000001">
    <property type="entry name" value="Flagellar assembly peptidoglycan hydrolase FlgJ"/>
    <property type="match status" value="1"/>
</dbReference>
<evidence type="ECO:0000256" key="2">
    <source>
        <dbReference type="ARBA" id="ARBA00004418"/>
    </source>
</evidence>